<feature type="disulfide bond" evidence="5">
    <location>
        <begin position="166"/>
        <end position="227"/>
    </location>
</feature>
<keyword evidence="1" id="KW-0732">Signal</keyword>
<dbReference type="PROSITE" id="PS50287">
    <property type="entry name" value="SRCR_2"/>
    <property type="match status" value="3"/>
</dbReference>
<feature type="disulfide bond" evidence="5">
    <location>
        <begin position="271"/>
        <end position="332"/>
    </location>
</feature>
<name>A0A8C8YZY6_PROSS</name>
<evidence type="ECO:0000256" key="1">
    <source>
        <dbReference type="ARBA" id="ARBA00022729"/>
    </source>
</evidence>
<protein>
    <recommendedName>
        <fullName evidence="6">SRCR domain-containing protein</fullName>
    </recommendedName>
</protein>
<reference evidence="7" key="2">
    <citation type="submission" date="2025-09" db="UniProtKB">
        <authorList>
            <consortium name="Ensembl"/>
        </authorList>
    </citation>
    <scope>IDENTIFICATION</scope>
</reference>
<sequence length="354" mass="37308">YWQLGFSCLPLAPDAGLALRLVNGGDRCQGRVEVLYRGSWGTVCDDGWNTNDANVVCRQLGCGWATSAPGNAWFGQGSGPIVLDDVSCSGHESYLWSCPHSGWLSHNCHHSEDVGVGDCLSPKDWLAVQLVEGSGRCSGRVEVYFEGVWGTVCDDLWDEKAAQVVCRQLGCGLAVSAPGEAHVGRGSGPILLDNVQCSGSEAYLGQCSHAGWFAHNCGHREDAGVICSDWPQLQLVNGSGRCSGRLEVSYQGTWGSVCGDGWGLNEAHVVCRQLGCGAAVSAPLGAHFGPGFGRIVLDNVRCSGDEGCLAQCAHNSWFIHKCGHEEDAGAICSGEGSLCIPPGQNGLLSPPHPR</sequence>
<feature type="disulfide bond" evidence="5">
    <location>
        <begin position="258"/>
        <end position="322"/>
    </location>
</feature>
<keyword evidence="8" id="KW-1185">Reference proteome</keyword>
<dbReference type="SUPFAM" id="SSF56487">
    <property type="entry name" value="SRCR-like"/>
    <property type="match status" value="3"/>
</dbReference>
<feature type="disulfide bond" evidence="5">
    <location>
        <begin position="44"/>
        <end position="108"/>
    </location>
</feature>
<dbReference type="FunFam" id="3.10.250.10:FF:000006">
    <property type="entry name" value="neurotrypsin isoform X2"/>
    <property type="match status" value="1"/>
</dbReference>
<dbReference type="InterPro" id="IPR053243">
    <property type="entry name" value="SJ_maturation_regulator"/>
</dbReference>
<reference evidence="7" key="1">
    <citation type="submission" date="2025-08" db="UniProtKB">
        <authorList>
            <consortium name="Ensembl"/>
        </authorList>
    </citation>
    <scope>IDENTIFICATION</scope>
</reference>
<feature type="disulfide bond" evidence="5">
    <location>
        <begin position="197"/>
        <end position="207"/>
    </location>
</feature>
<dbReference type="Ensembl" id="ENSPSMT00000013262.1">
    <property type="protein sequence ID" value="ENSPSMP00000011379.1"/>
    <property type="gene ID" value="ENSPSMG00000008149.1"/>
</dbReference>
<dbReference type="GO" id="GO:0016020">
    <property type="term" value="C:membrane"/>
    <property type="evidence" value="ECO:0007669"/>
    <property type="project" value="InterPro"/>
</dbReference>
<evidence type="ECO:0000313" key="7">
    <source>
        <dbReference type="Ensembl" id="ENSPSMP00000011379.1"/>
    </source>
</evidence>
<keyword evidence="2" id="KW-0677">Repeat</keyword>
<feature type="domain" description="SRCR" evidence="6">
    <location>
        <begin position="128"/>
        <end position="228"/>
    </location>
</feature>
<organism evidence="7 8">
    <name type="scientific">Prolemur simus</name>
    <name type="common">Greater bamboo lemur</name>
    <name type="synonym">Hapalemur simus</name>
    <dbReference type="NCBI Taxonomy" id="1328070"/>
    <lineage>
        <taxon>Eukaryota</taxon>
        <taxon>Metazoa</taxon>
        <taxon>Chordata</taxon>
        <taxon>Craniata</taxon>
        <taxon>Vertebrata</taxon>
        <taxon>Euteleostomi</taxon>
        <taxon>Mammalia</taxon>
        <taxon>Eutheria</taxon>
        <taxon>Euarchontoglires</taxon>
        <taxon>Primates</taxon>
        <taxon>Strepsirrhini</taxon>
        <taxon>Lemuriformes</taxon>
        <taxon>Lemuridae</taxon>
        <taxon>Prolemur</taxon>
    </lineage>
</organism>
<evidence type="ECO:0000259" key="6">
    <source>
        <dbReference type="PROSITE" id="PS50287"/>
    </source>
</evidence>
<evidence type="ECO:0000256" key="4">
    <source>
        <dbReference type="ARBA" id="ARBA00023180"/>
    </source>
</evidence>
<feature type="disulfide bond" evidence="5">
    <location>
        <begin position="88"/>
        <end position="98"/>
    </location>
</feature>
<evidence type="ECO:0000256" key="2">
    <source>
        <dbReference type="ARBA" id="ARBA00022737"/>
    </source>
</evidence>
<dbReference type="Gene3D" id="3.10.250.10">
    <property type="entry name" value="SRCR-like domain"/>
    <property type="match status" value="3"/>
</dbReference>
<keyword evidence="4" id="KW-0325">Glycoprotein</keyword>
<dbReference type="PANTHER" id="PTHR47653:SF1">
    <property type="entry name" value="DELETED IN MALIGNANT BRAIN TUMORS 1 PROTEIN"/>
    <property type="match status" value="1"/>
</dbReference>
<dbReference type="Pfam" id="PF00530">
    <property type="entry name" value="SRCR"/>
    <property type="match status" value="3"/>
</dbReference>
<evidence type="ECO:0000256" key="3">
    <source>
        <dbReference type="ARBA" id="ARBA00023157"/>
    </source>
</evidence>
<evidence type="ECO:0000256" key="5">
    <source>
        <dbReference type="PROSITE-ProRule" id="PRU00196"/>
    </source>
</evidence>
<dbReference type="FunFam" id="3.10.250.10:FF:000003">
    <property type="entry name" value="Deleted in malignant brain tumors 1"/>
    <property type="match status" value="2"/>
</dbReference>
<dbReference type="GeneTree" id="ENSGT00940000162108"/>
<dbReference type="GO" id="GO:0045217">
    <property type="term" value="P:cell-cell junction maintenance"/>
    <property type="evidence" value="ECO:0007669"/>
    <property type="project" value="TreeGrafter"/>
</dbReference>
<proteinExistence type="predicted"/>
<dbReference type="InterPro" id="IPR036772">
    <property type="entry name" value="SRCR-like_dom_sf"/>
</dbReference>
<dbReference type="InterPro" id="IPR001190">
    <property type="entry name" value="SRCR"/>
</dbReference>
<keyword evidence="3 5" id="KW-1015">Disulfide bond</keyword>
<feature type="disulfide bond" evidence="5">
    <location>
        <begin position="302"/>
        <end position="312"/>
    </location>
</feature>
<accession>A0A8C8YZY6</accession>
<dbReference type="PROSITE" id="PS00420">
    <property type="entry name" value="SRCR_1"/>
    <property type="match status" value="3"/>
</dbReference>
<feature type="disulfide bond" evidence="5">
    <location>
        <begin position="153"/>
        <end position="217"/>
    </location>
</feature>
<evidence type="ECO:0000313" key="8">
    <source>
        <dbReference type="Proteomes" id="UP000694414"/>
    </source>
</evidence>
<dbReference type="AlphaFoldDB" id="A0A8C8YZY6"/>
<feature type="domain" description="SRCR" evidence="6">
    <location>
        <begin position="233"/>
        <end position="333"/>
    </location>
</feature>
<dbReference type="PANTHER" id="PTHR47653">
    <property type="entry name" value="PROTEIN BARK BEETLE"/>
    <property type="match status" value="1"/>
</dbReference>
<comment type="caution">
    <text evidence="5">Lacks conserved residue(s) required for the propagation of feature annotation.</text>
</comment>
<feature type="domain" description="SRCR" evidence="6">
    <location>
        <begin position="19"/>
        <end position="116"/>
    </location>
</feature>
<dbReference type="SMART" id="SM00202">
    <property type="entry name" value="SR"/>
    <property type="match status" value="3"/>
</dbReference>
<dbReference type="PRINTS" id="PR00258">
    <property type="entry name" value="SPERACTRCPTR"/>
</dbReference>
<dbReference type="Proteomes" id="UP000694414">
    <property type="component" value="Unplaced"/>
</dbReference>